<sequence length="272" mass="29172">MKTIITIILFISALTTVYSQLLISDESTSRAVDSNAILELSTNSASKGLLLPYVNLASVTNATPLPSHITGMIVYNINTSINDDVNTSVFPGLYHNDGTAWQKLEVETPAFGDIKYSATSNDHDGWYLLNGRLINTLSTNASQKATALGFTSNLPNANDHFLKYKSTTENLGQVVGANTVQLTQSNLPNITLNGTTNSSTHSHVYNERGTGVLVSIEVGSTRNLIDDNNQIRTTGAAGGHTHTYTVNSGGSNTPIAIQPKYLGAYIFIYLGN</sequence>
<gene>
    <name evidence="1" type="ORF">GCM10010984_14180</name>
    <name evidence="2" type="ORF">SAMN05443634_106180</name>
</gene>
<dbReference type="STRING" id="1434701.SAMN05443634_106180"/>
<reference evidence="1" key="1">
    <citation type="journal article" date="2014" name="Int. J. Syst. Evol. Microbiol.">
        <title>Complete genome of a new Firmicutes species belonging to the dominant human colonic microbiota ('Ruminococcus bicirculans') reveals two chromosomes and a selective capacity to utilize plant glucans.</title>
        <authorList>
            <consortium name="NISC Comparative Sequencing Program"/>
            <person name="Wegmann U."/>
            <person name="Louis P."/>
            <person name="Goesmann A."/>
            <person name="Henrissat B."/>
            <person name="Duncan S.H."/>
            <person name="Flint H.J."/>
        </authorList>
    </citation>
    <scope>NUCLEOTIDE SEQUENCE</scope>
    <source>
        <strain evidence="1">CGMCC 1.12707</strain>
    </source>
</reference>
<dbReference type="OrthoDB" id="1143915at2"/>
<reference evidence="2" key="2">
    <citation type="submission" date="2016-11" db="EMBL/GenBank/DDBJ databases">
        <authorList>
            <person name="Jaros S."/>
            <person name="Januszkiewicz K."/>
            <person name="Wedrychowicz H."/>
        </authorList>
    </citation>
    <scope>NUCLEOTIDE SEQUENCE [LARGE SCALE GENOMIC DNA]</scope>
    <source>
        <strain evidence="2">DSM 27989</strain>
    </source>
</reference>
<name>A0A1M6YC07_9FLAO</name>
<evidence type="ECO:0008006" key="5">
    <source>
        <dbReference type="Google" id="ProtNLM"/>
    </source>
</evidence>
<evidence type="ECO:0000313" key="2">
    <source>
        <dbReference type="EMBL" id="SHL15682.1"/>
    </source>
</evidence>
<dbReference type="EMBL" id="BMFL01000008">
    <property type="protein sequence ID" value="GGE97787.1"/>
    <property type="molecule type" value="Genomic_DNA"/>
</dbReference>
<dbReference type="SUPFAM" id="SSF88874">
    <property type="entry name" value="Receptor-binding domain of short tail fibre protein gp12"/>
    <property type="match status" value="1"/>
</dbReference>
<reference evidence="3" key="3">
    <citation type="submission" date="2016-11" db="EMBL/GenBank/DDBJ databases">
        <authorList>
            <person name="Varghese N."/>
            <person name="Submissions S."/>
        </authorList>
    </citation>
    <scope>NUCLEOTIDE SEQUENCE [LARGE SCALE GENOMIC DNA]</scope>
    <source>
        <strain evidence="3">DSM 27989</strain>
    </source>
</reference>
<dbReference type="Proteomes" id="UP000650994">
    <property type="component" value="Unassembled WGS sequence"/>
</dbReference>
<evidence type="ECO:0000313" key="1">
    <source>
        <dbReference type="EMBL" id="GGE97787.1"/>
    </source>
</evidence>
<organism evidence="2 3">
    <name type="scientific">Chishuiella changwenlii</name>
    <dbReference type="NCBI Taxonomy" id="1434701"/>
    <lineage>
        <taxon>Bacteria</taxon>
        <taxon>Pseudomonadati</taxon>
        <taxon>Bacteroidota</taxon>
        <taxon>Flavobacteriia</taxon>
        <taxon>Flavobacteriales</taxon>
        <taxon>Weeksellaceae</taxon>
        <taxon>Chishuiella</taxon>
    </lineage>
</organism>
<reference evidence="1" key="5">
    <citation type="submission" date="2024-05" db="EMBL/GenBank/DDBJ databases">
        <authorList>
            <person name="Sun Q."/>
            <person name="Zhou Y."/>
        </authorList>
    </citation>
    <scope>NUCLEOTIDE SEQUENCE</scope>
    <source>
        <strain evidence="1">CGMCC 1.12707</strain>
    </source>
</reference>
<dbReference type="Proteomes" id="UP000184120">
    <property type="component" value="Unassembled WGS sequence"/>
</dbReference>
<dbReference type="RefSeq" id="WP_072931815.1">
    <property type="nucleotide sequence ID" value="NZ_BMFL01000008.1"/>
</dbReference>
<accession>A0A1M6YC07</accession>
<reference evidence="4" key="4">
    <citation type="journal article" date="2019" name="Int. J. Syst. Evol. Microbiol.">
        <title>The Global Catalogue of Microorganisms (GCM) 10K type strain sequencing project: providing services to taxonomists for standard genome sequencing and annotation.</title>
        <authorList>
            <consortium name="The Broad Institute Genomics Platform"/>
            <consortium name="The Broad Institute Genome Sequencing Center for Infectious Disease"/>
            <person name="Wu L."/>
            <person name="Ma J."/>
        </authorList>
    </citation>
    <scope>NUCLEOTIDE SEQUENCE [LARGE SCALE GENOMIC DNA]</scope>
    <source>
        <strain evidence="4">CGMCC 1.12707</strain>
    </source>
</reference>
<protein>
    <recommendedName>
        <fullName evidence="5">Microcystin-dependent protein</fullName>
    </recommendedName>
</protein>
<dbReference type="EMBL" id="FRBH01000006">
    <property type="protein sequence ID" value="SHL15682.1"/>
    <property type="molecule type" value="Genomic_DNA"/>
</dbReference>
<dbReference type="AlphaFoldDB" id="A0A1M6YC07"/>
<evidence type="ECO:0000313" key="4">
    <source>
        <dbReference type="Proteomes" id="UP000650994"/>
    </source>
</evidence>
<evidence type="ECO:0000313" key="3">
    <source>
        <dbReference type="Proteomes" id="UP000184120"/>
    </source>
</evidence>
<keyword evidence="4" id="KW-1185">Reference proteome</keyword>
<proteinExistence type="predicted"/>